<accession>A0A2Z3GUP2</accession>
<reference evidence="2 3" key="1">
    <citation type="submission" date="2018-01" db="EMBL/GenBank/DDBJ databases">
        <title>G. obscuriglobus.</title>
        <authorList>
            <person name="Franke J."/>
            <person name="Blomberg W."/>
            <person name="Selmecki A."/>
        </authorList>
    </citation>
    <scope>NUCLEOTIDE SEQUENCE [LARGE SCALE GENOMIC DNA]</scope>
    <source>
        <strain evidence="2 3">DSM 5831</strain>
    </source>
</reference>
<evidence type="ECO:0000313" key="3">
    <source>
        <dbReference type="Proteomes" id="UP000245802"/>
    </source>
</evidence>
<dbReference type="KEGG" id="gog:C1280_14810"/>
<dbReference type="EMBL" id="CP025958">
    <property type="protein sequence ID" value="AWM38139.1"/>
    <property type="molecule type" value="Genomic_DNA"/>
</dbReference>
<name>A0A2Z3GUP2_9BACT</name>
<feature type="region of interest" description="Disordered" evidence="1">
    <location>
        <begin position="363"/>
        <end position="401"/>
    </location>
</feature>
<proteinExistence type="predicted"/>
<sequence length="560" mass="60938">MPGAATQPRTATQPRYYMLRDVNLFASGVYRGRRWFPHWVRNMAEAGRKLGPGGAKLHTPPAAPGHEDDEGWREFVPTDEPAAGWVDPNSLRAVPDPQHAGHVILKGNVVNVPEAMARKIESGEYRFGSAEIYDSFLDDFGRKYGKVLRKFSYLGGEVPQVKRLGPLPRPEPMPAPMRFSERPGVRIREHTVRGRRGALITFAETSRMDRQSMIAAIQADMPGISQSTLDAMTDEALADLVKNLPTGAGTPTPPANPAPAPATGMFAEPSREEMIAALVDEGEDAAELEGMSDEELGALYEEVIGESTETEGEGEEPVETMADPAAVTREEMIADLVAQGQDAAALDAMPDDQLRALYAQLTADPPAPPAAPAPAPAAVPMSEPRRKPRPKPATRRGVTVNSELAIKAKRLNAALDNELSRLRVSNERRKRDDATKFCDQLVSEGRATPAQVTAAYLPLLLGLDDTRAVHRFTENGRTRNLTAYEARKAQLAQMPVTVKFGERFAAGPPAGEFSGEAELAKVKQFAAAAVPESHREQYVTSFAELQKKKPRITAKEYGAR</sequence>
<organism evidence="2 3">
    <name type="scientific">Gemmata obscuriglobus</name>
    <dbReference type="NCBI Taxonomy" id="114"/>
    <lineage>
        <taxon>Bacteria</taxon>
        <taxon>Pseudomonadati</taxon>
        <taxon>Planctomycetota</taxon>
        <taxon>Planctomycetia</taxon>
        <taxon>Gemmatales</taxon>
        <taxon>Gemmataceae</taxon>
        <taxon>Gemmata</taxon>
    </lineage>
</organism>
<evidence type="ECO:0000313" key="2">
    <source>
        <dbReference type="EMBL" id="AWM38139.1"/>
    </source>
</evidence>
<dbReference type="Proteomes" id="UP000245802">
    <property type="component" value="Chromosome"/>
</dbReference>
<feature type="region of interest" description="Disordered" evidence="1">
    <location>
        <begin position="50"/>
        <end position="71"/>
    </location>
</feature>
<feature type="compositionally biased region" description="Pro residues" evidence="1">
    <location>
        <begin position="365"/>
        <end position="377"/>
    </location>
</feature>
<dbReference type="AlphaFoldDB" id="A0A2Z3GUP2"/>
<dbReference type="RefSeq" id="WP_010046306.1">
    <property type="nucleotide sequence ID" value="NZ_CP025958.1"/>
</dbReference>
<evidence type="ECO:0000256" key="1">
    <source>
        <dbReference type="SAM" id="MobiDB-lite"/>
    </source>
</evidence>
<protein>
    <submittedName>
        <fullName evidence="2">Uncharacterized protein</fullName>
    </submittedName>
</protein>
<keyword evidence="3" id="KW-1185">Reference proteome</keyword>
<gene>
    <name evidence="2" type="ORF">C1280_14810</name>
</gene>